<feature type="compositionally biased region" description="Basic and acidic residues" evidence="1">
    <location>
        <begin position="95"/>
        <end position="105"/>
    </location>
</feature>
<feature type="region of interest" description="Disordered" evidence="1">
    <location>
        <begin position="94"/>
        <end position="113"/>
    </location>
</feature>
<dbReference type="Proteomes" id="UP001230051">
    <property type="component" value="Unassembled WGS sequence"/>
</dbReference>
<protein>
    <submittedName>
        <fullName evidence="2">Uncharacterized protein</fullName>
    </submittedName>
</protein>
<sequence length="122" mass="13647">MITCYPQTRHSPPRFRGAIDPTPFANPGYLLSYSNQTFKPRRSVIGRLIVTRCAGALPCSSRSVNVRLAGSFSSSTNWILCTLNYEPFSSFGRQIPDHGRQEKPNKAKKTSQTCGRRRLLGL</sequence>
<organism evidence="2 3">
    <name type="scientific">Acipenser oxyrinchus oxyrinchus</name>
    <dbReference type="NCBI Taxonomy" id="40147"/>
    <lineage>
        <taxon>Eukaryota</taxon>
        <taxon>Metazoa</taxon>
        <taxon>Chordata</taxon>
        <taxon>Craniata</taxon>
        <taxon>Vertebrata</taxon>
        <taxon>Euteleostomi</taxon>
        <taxon>Actinopterygii</taxon>
        <taxon>Chondrostei</taxon>
        <taxon>Acipenseriformes</taxon>
        <taxon>Acipenseridae</taxon>
        <taxon>Acipenser</taxon>
    </lineage>
</organism>
<keyword evidence="3" id="KW-1185">Reference proteome</keyword>
<proteinExistence type="predicted"/>
<evidence type="ECO:0000313" key="2">
    <source>
        <dbReference type="EMBL" id="KAK1149485.1"/>
    </source>
</evidence>
<gene>
    <name evidence="2" type="ORF">AOXY_G34707</name>
</gene>
<evidence type="ECO:0000256" key="1">
    <source>
        <dbReference type="SAM" id="MobiDB-lite"/>
    </source>
</evidence>
<evidence type="ECO:0000313" key="3">
    <source>
        <dbReference type="Proteomes" id="UP001230051"/>
    </source>
</evidence>
<dbReference type="EMBL" id="JAGXEW010000074">
    <property type="protein sequence ID" value="KAK1149485.1"/>
    <property type="molecule type" value="Genomic_DNA"/>
</dbReference>
<name>A0AAD8CGF0_ACIOX</name>
<accession>A0AAD8CGF0</accession>
<comment type="caution">
    <text evidence="2">The sequence shown here is derived from an EMBL/GenBank/DDBJ whole genome shotgun (WGS) entry which is preliminary data.</text>
</comment>
<dbReference type="AlphaFoldDB" id="A0AAD8CGF0"/>
<reference evidence="2" key="1">
    <citation type="submission" date="2022-02" db="EMBL/GenBank/DDBJ databases">
        <title>Atlantic sturgeon de novo genome assembly.</title>
        <authorList>
            <person name="Stock M."/>
            <person name="Klopp C."/>
            <person name="Guiguen Y."/>
            <person name="Cabau C."/>
            <person name="Parinello H."/>
            <person name="Santidrian Yebra-Pimentel E."/>
            <person name="Kuhl H."/>
            <person name="Dirks R.P."/>
            <person name="Guessner J."/>
            <person name="Wuertz S."/>
            <person name="Du K."/>
            <person name="Schartl M."/>
        </authorList>
    </citation>
    <scope>NUCLEOTIDE SEQUENCE</scope>
    <source>
        <strain evidence="2">STURGEONOMICS-FGT-2020</strain>
        <tissue evidence="2">Whole blood</tissue>
    </source>
</reference>